<feature type="region of interest" description="Disordered" evidence="1">
    <location>
        <begin position="721"/>
        <end position="742"/>
    </location>
</feature>
<evidence type="ECO:0000313" key="3">
    <source>
        <dbReference type="Proteomes" id="UP000886523"/>
    </source>
</evidence>
<dbReference type="AlphaFoldDB" id="A0A9P6DXL2"/>
<feature type="compositionally biased region" description="Polar residues" evidence="1">
    <location>
        <begin position="617"/>
        <end position="630"/>
    </location>
</feature>
<proteinExistence type="predicted"/>
<feature type="compositionally biased region" description="Low complexity" evidence="1">
    <location>
        <begin position="218"/>
        <end position="230"/>
    </location>
</feature>
<feature type="compositionally biased region" description="Low complexity" evidence="1">
    <location>
        <begin position="370"/>
        <end position="383"/>
    </location>
</feature>
<feature type="region of interest" description="Disordered" evidence="1">
    <location>
        <begin position="1"/>
        <end position="92"/>
    </location>
</feature>
<sequence>MPIFQKKTAVPSNGAASPHKASPKPQARGATGTGGRHSLTMVGKALAEVVNSRKPIHSPKSSGRSLAKLKEVNVPLDRPYDSSTGVESSSTAVSLLSKATGNIKTTPDAKATPRLALGLAASKLASGSPTSRGSPQMKSRKLSASDSSPTPSLSLGRSSSMLIRRPGHAVSPSVTSITTTTGTASTSTAELSSVTKFPGIKSRAPAVSPTLGRKSKHSPSLSTSSIPNSIAPVNVSPIPESTSSHTETCQIPTRANSIRSKLPSSLPQPKSRPKSGIFSSVVPAPGTARPKATTAPLQKRVRKEHGDDVLATEEMEGESLKDSGAVPRSDANSIVDRKLRSDKDRDSSPTPSIRQPVHRPFSPLPKRVRSVVGKVTSGTTTSVNGDNVFGLMEPSKSSTAVPDSSTRPPPVVSVRGTGLPRPGVTVSSRARGQSLSGNELKSLSIKGAASQPQVGDRSSPPSPQETRAKRRKSDEPPSSFADPNTRTRRGPMHPSSSRLSVPSMNRSRPSHPAHSHLQLPKTPSTSKPLTKIDHTFSIPRNRMISFTFADMTMPDIPDDDDTSLSFDMTHFNGDEEDAHSPKSMMSPLPTIFLPPTQQFTSTPSRLTRGKKKRPSLHPSNAPGSDRQSILSWDTIVERSREYQEEDEAEVGAMLSDVRAPFTPDVRSPSMSTSVSEASFNLNVADAELLAGPASPLDVSFDGSVVTPNSIAQMLFPSAVHMSESTSPTTSQNALPDPLSPNASPGLKSRALETELIQLRLRLAARDSAAQVQASRLSTLESELATIHSVTRDREVKHRASIYRLACEAASKCIHGVKKEWDLVASVAHGEMDAITGDRFALQAISESLTALQALETAL</sequence>
<feature type="compositionally biased region" description="Low complexity" evidence="1">
    <location>
        <begin position="142"/>
        <end position="155"/>
    </location>
</feature>
<gene>
    <name evidence="2" type="ORF">BS47DRAFT_508581</name>
</gene>
<feature type="compositionally biased region" description="Low complexity" evidence="1">
    <location>
        <begin position="259"/>
        <end position="269"/>
    </location>
</feature>
<keyword evidence="3" id="KW-1185">Reference proteome</keyword>
<reference evidence="2" key="1">
    <citation type="journal article" date="2020" name="Nat. Commun.">
        <title>Large-scale genome sequencing of mycorrhizal fungi provides insights into the early evolution of symbiotic traits.</title>
        <authorList>
            <person name="Miyauchi S."/>
            <person name="Kiss E."/>
            <person name="Kuo A."/>
            <person name="Drula E."/>
            <person name="Kohler A."/>
            <person name="Sanchez-Garcia M."/>
            <person name="Morin E."/>
            <person name="Andreopoulos B."/>
            <person name="Barry K.W."/>
            <person name="Bonito G."/>
            <person name="Buee M."/>
            <person name="Carver A."/>
            <person name="Chen C."/>
            <person name="Cichocki N."/>
            <person name="Clum A."/>
            <person name="Culley D."/>
            <person name="Crous P.W."/>
            <person name="Fauchery L."/>
            <person name="Girlanda M."/>
            <person name="Hayes R.D."/>
            <person name="Keri Z."/>
            <person name="LaButti K."/>
            <person name="Lipzen A."/>
            <person name="Lombard V."/>
            <person name="Magnuson J."/>
            <person name="Maillard F."/>
            <person name="Murat C."/>
            <person name="Nolan M."/>
            <person name="Ohm R.A."/>
            <person name="Pangilinan J."/>
            <person name="Pereira M.F."/>
            <person name="Perotto S."/>
            <person name="Peter M."/>
            <person name="Pfister S."/>
            <person name="Riley R."/>
            <person name="Sitrit Y."/>
            <person name="Stielow J.B."/>
            <person name="Szollosi G."/>
            <person name="Zifcakova L."/>
            <person name="Stursova M."/>
            <person name="Spatafora J.W."/>
            <person name="Tedersoo L."/>
            <person name="Vaario L.M."/>
            <person name="Yamada A."/>
            <person name="Yan M."/>
            <person name="Wang P."/>
            <person name="Xu J."/>
            <person name="Bruns T."/>
            <person name="Baldrian P."/>
            <person name="Vilgalys R."/>
            <person name="Dunand C."/>
            <person name="Henrissat B."/>
            <person name="Grigoriev I.V."/>
            <person name="Hibbett D."/>
            <person name="Nagy L.G."/>
            <person name="Martin F.M."/>
        </authorList>
    </citation>
    <scope>NUCLEOTIDE SEQUENCE</scope>
    <source>
        <strain evidence="2">UP504</strain>
    </source>
</reference>
<dbReference type="OrthoDB" id="3203770at2759"/>
<feature type="compositionally biased region" description="Polar residues" evidence="1">
    <location>
        <begin position="425"/>
        <end position="441"/>
    </location>
</feature>
<feature type="compositionally biased region" description="Polar residues" evidence="1">
    <location>
        <begin position="81"/>
        <end position="92"/>
    </location>
</feature>
<organism evidence="2 3">
    <name type="scientific">Hydnum rufescens UP504</name>
    <dbReference type="NCBI Taxonomy" id="1448309"/>
    <lineage>
        <taxon>Eukaryota</taxon>
        <taxon>Fungi</taxon>
        <taxon>Dikarya</taxon>
        <taxon>Basidiomycota</taxon>
        <taxon>Agaricomycotina</taxon>
        <taxon>Agaricomycetes</taxon>
        <taxon>Cantharellales</taxon>
        <taxon>Hydnaceae</taxon>
        <taxon>Hydnum</taxon>
    </lineage>
</organism>
<evidence type="ECO:0000256" key="1">
    <source>
        <dbReference type="SAM" id="MobiDB-lite"/>
    </source>
</evidence>
<dbReference type="Proteomes" id="UP000886523">
    <property type="component" value="Unassembled WGS sequence"/>
</dbReference>
<feature type="compositionally biased region" description="Basic and acidic residues" evidence="1">
    <location>
        <begin position="335"/>
        <end position="347"/>
    </location>
</feature>
<protein>
    <submittedName>
        <fullName evidence="2">Uncharacterized protein</fullName>
    </submittedName>
</protein>
<feature type="region of interest" description="Disordered" evidence="1">
    <location>
        <begin position="122"/>
        <end position="534"/>
    </location>
</feature>
<feature type="compositionally biased region" description="Low complexity" evidence="1">
    <location>
        <begin position="169"/>
        <end position="195"/>
    </location>
</feature>
<feature type="compositionally biased region" description="Polar residues" evidence="1">
    <location>
        <begin position="722"/>
        <end position="733"/>
    </location>
</feature>
<feature type="compositionally biased region" description="Polar residues" evidence="1">
    <location>
        <begin position="239"/>
        <end position="258"/>
    </location>
</feature>
<evidence type="ECO:0000313" key="2">
    <source>
        <dbReference type="EMBL" id="KAF9517552.1"/>
    </source>
</evidence>
<accession>A0A9P6DXL2</accession>
<dbReference type="EMBL" id="MU128931">
    <property type="protein sequence ID" value="KAF9517552.1"/>
    <property type="molecule type" value="Genomic_DNA"/>
</dbReference>
<name>A0A9P6DXL2_9AGAM</name>
<feature type="region of interest" description="Disordered" evidence="1">
    <location>
        <begin position="593"/>
        <end position="630"/>
    </location>
</feature>
<feature type="compositionally biased region" description="Polar residues" evidence="1">
    <location>
        <begin position="595"/>
        <end position="605"/>
    </location>
</feature>
<feature type="compositionally biased region" description="Polar residues" evidence="1">
    <location>
        <begin position="494"/>
        <end position="507"/>
    </location>
</feature>
<feature type="compositionally biased region" description="Polar residues" evidence="1">
    <location>
        <begin position="395"/>
        <end position="406"/>
    </location>
</feature>
<comment type="caution">
    <text evidence="2">The sequence shown here is derived from an EMBL/GenBank/DDBJ whole genome shotgun (WGS) entry which is preliminary data.</text>
</comment>